<comment type="caution">
    <text evidence="1">The sequence shown here is derived from an EMBL/GenBank/DDBJ whole genome shotgun (WGS) entry which is preliminary data.</text>
</comment>
<dbReference type="AlphaFoldDB" id="A0ABD5RMK2"/>
<gene>
    <name evidence="1" type="ORF">ACFPYI_09275</name>
</gene>
<evidence type="ECO:0000313" key="1">
    <source>
        <dbReference type="EMBL" id="MFC5971520.1"/>
    </source>
</evidence>
<protein>
    <submittedName>
        <fullName evidence="1">DUF6276 family protein</fullName>
    </submittedName>
</protein>
<dbReference type="Pfam" id="PF19792">
    <property type="entry name" value="DUF6276"/>
    <property type="match status" value="1"/>
</dbReference>
<name>A0ABD5RMK2_9EURY</name>
<keyword evidence="2" id="KW-1185">Reference proteome</keyword>
<dbReference type="Proteomes" id="UP001596099">
    <property type="component" value="Unassembled WGS sequence"/>
</dbReference>
<proteinExistence type="predicted"/>
<organism evidence="1 2">
    <name type="scientific">Halomarina salina</name>
    <dbReference type="NCBI Taxonomy" id="1872699"/>
    <lineage>
        <taxon>Archaea</taxon>
        <taxon>Methanobacteriati</taxon>
        <taxon>Methanobacteriota</taxon>
        <taxon>Stenosarchaea group</taxon>
        <taxon>Halobacteria</taxon>
        <taxon>Halobacteriales</taxon>
        <taxon>Natronomonadaceae</taxon>
        <taxon>Halomarina</taxon>
    </lineage>
</organism>
<evidence type="ECO:0000313" key="2">
    <source>
        <dbReference type="Proteomes" id="UP001596099"/>
    </source>
</evidence>
<accession>A0ABD5RMK2</accession>
<dbReference type="InterPro" id="IPR046243">
    <property type="entry name" value="DUF6276"/>
</dbReference>
<reference evidence="1 2" key="1">
    <citation type="journal article" date="2019" name="Int. J. Syst. Evol. Microbiol.">
        <title>The Global Catalogue of Microorganisms (GCM) 10K type strain sequencing project: providing services to taxonomists for standard genome sequencing and annotation.</title>
        <authorList>
            <consortium name="The Broad Institute Genomics Platform"/>
            <consortium name="The Broad Institute Genome Sequencing Center for Infectious Disease"/>
            <person name="Wu L."/>
            <person name="Ma J."/>
        </authorList>
    </citation>
    <scope>NUCLEOTIDE SEQUENCE [LARGE SCALE GENOMIC DNA]</scope>
    <source>
        <strain evidence="1 2">CGMCC 1.12543</strain>
    </source>
</reference>
<dbReference type="EMBL" id="JBHSQH010000001">
    <property type="protein sequence ID" value="MFC5971520.1"/>
    <property type="molecule type" value="Genomic_DNA"/>
</dbReference>
<sequence>MSDRCPRCEAELLAFRIPDELHDHAPEGEGQAAICSRCLALFEADDAPAETDFDRISEEFPSGDAGVAMALGVGYLNSLALHRSDIDALFEYVEREGSDPLMLLDRLSTQGSLQPAVDLERRRHQVEQLREPKE</sequence>
<dbReference type="RefSeq" id="WP_247414414.1">
    <property type="nucleotide sequence ID" value="NZ_JALLGW010000001.1"/>
</dbReference>